<comment type="caution">
    <text evidence="6">The sequence shown here is derived from an EMBL/GenBank/DDBJ whole genome shotgun (WGS) entry which is preliminary data.</text>
</comment>
<evidence type="ECO:0000256" key="3">
    <source>
        <dbReference type="ARBA" id="ARBA00022840"/>
    </source>
</evidence>
<evidence type="ECO:0000313" key="6">
    <source>
        <dbReference type="EMBL" id="OHB04465.1"/>
    </source>
</evidence>
<dbReference type="CDD" id="cd01129">
    <property type="entry name" value="PulE-GspE-like"/>
    <property type="match status" value="1"/>
</dbReference>
<dbReference type="InterPro" id="IPR003593">
    <property type="entry name" value="AAA+_ATPase"/>
</dbReference>
<dbReference type="AlphaFoldDB" id="A0A1G2U4N6"/>
<dbReference type="InterPro" id="IPR007831">
    <property type="entry name" value="T2SS_GspE_N"/>
</dbReference>
<dbReference type="Gene3D" id="3.30.450.90">
    <property type="match status" value="1"/>
</dbReference>
<feature type="compositionally biased region" description="Acidic residues" evidence="4">
    <location>
        <begin position="164"/>
        <end position="174"/>
    </location>
</feature>
<dbReference type="GO" id="GO:0005886">
    <property type="term" value="C:plasma membrane"/>
    <property type="evidence" value="ECO:0007669"/>
    <property type="project" value="TreeGrafter"/>
</dbReference>
<keyword evidence="2" id="KW-0547">Nucleotide-binding</keyword>
<feature type="compositionally biased region" description="Low complexity" evidence="4">
    <location>
        <begin position="175"/>
        <end position="190"/>
    </location>
</feature>
<evidence type="ECO:0000313" key="7">
    <source>
        <dbReference type="Proteomes" id="UP000176800"/>
    </source>
</evidence>
<dbReference type="Gene3D" id="3.30.300.160">
    <property type="entry name" value="Type II secretion system, protein E, N-terminal domain"/>
    <property type="match status" value="1"/>
</dbReference>
<evidence type="ECO:0000256" key="1">
    <source>
        <dbReference type="ARBA" id="ARBA00006611"/>
    </source>
</evidence>
<dbReference type="GO" id="GO:0016887">
    <property type="term" value="F:ATP hydrolysis activity"/>
    <property type="evidence" value="ECO:0007669"/>
    <property type="project" value="TreeGrafter"/>
</dbReference>
<dbReference type="InterPro" id="IPR001482">
    <property type="entry name" value="T2SS/T4SS_dom"/>
</dbReference>
<dbReference type="SUPFAM" id="SSF52540">
    <property type="entry name" value="P-loop containing nucleoside triphosphate hydrolases"/>
    <property type="match status" value="1"/>
</dbReference>
<dbReference type="SMART" id="SM00382">
    <property type="entry name" value="AAA"/>
    <property type="match status" value="1"/>
</dbReference>
<comment type="similarity">
    <text evidence="1">Belongs to the GSP E family.</text>
</comment>
<reference evidence="6 7" key="1">
    <citation type="journal article" date="2016" name="Nat. Commun.">
        <title>Thousands of microbial genomes shed light on interconnected biogeochemical processes in an aquifer system.</title>
        <authorList>
            <person name="Anantharaman K."/>
            <person name="Brown C.T."/>
            <person name="Hug L.A."/>
            <person name="Sharon I."/>
            <person name="Castelle C.J."/>
            <person name="Probst A.J."/>
            <person name="Thomas B.C."/>
            <person name="Singh A."/>
            <person name="Wilkins M.J."/>
            <person name="Karaoz U."/>
            <person name="Brodie E.L."/>
            <person name="Williams K.H."/>
            <person name="Hubbard S.S."/>
            <person name="Banfield J.F."/>
        </authorList>
    </citation>
    <scope>NUCLEOTIDE SEQUENCE [LARGE SCALE GENOMIC DNA]</scope>
</reference>
<sequence length="593" mass="65907">MSILDILVEKKIIAREDVDEIIEEADSAGVTEEQVLLRRGIDPKEILKSKGEYLDIPTRELKGKEIPGKILEYIPEESAAHYRFVPIGVKDGVLEVGVVEPDNIEGRDALNFISSKINMPFKIFLISEQDFESVIAMYKGLSGEVTKALSELEVELKGSRDEAAEGAEEEEDTADSSQAAAELEAASASEKGGKEDETKIIEDAPVTKIVATILRYATDGDASDIHIERTRENVKVRFRVDGVLNTSLVLPAKIHSAVVARIKILSNMRLDEKRKPQDGRFSAKIANHKIDFRVSSFPTYFGEKIAMRILDQEKGLKNLDDLGISEKNLKSIRNAIKHPYGLILISGPTGSGKSTTLYSMLNEVDREHKNVLSLEDPIEYNIEGMSQSQVRPEIGYTFANGLRTTLRQDPDIIMVGEIRDKETAQLAIQAALTGHLVLSTVHTNDAIGVIPRLIDMGVDPYLIAPTLILAIAQRLVRKLCPDGGKPIPVDGSIELMIQRQFADLPEKFRKEIKFGKEVYEISPTEDCPNGTRGRMAVMEVLEMDRDIEQVILRGGTEMELAKMAREKGMISMKEDAILKVFQRVIPFEEIATL</sequence>
<dbReference type="InterPro" id="IPR001315">
    <property type="entry name" value="CARD"/>
</dbReference>
<dbReference type="PANTHER" id="PTHR30258:SF1">
    <property type="entry name" value="PROTEIN TRANSPORT PROTEIN HOFB HOMOLOG"/>
    <property type="match status" value="1"/>
</dbReference>
<dbReference type="Gene3D" id="3.40.50.300">
    <property type="entry name" value="P-loop containing nucleotide triphosphate hydrolases"/>
    <property type="match status" value="1"/>
</dbReference>
<dbReference type="Pfam" id="PF05157">
    <property type="entry name" value="MshEN"/>
    <property type="match status" value="1"/>
</dbReference>
<evidence type="ECO:0000256" key="2">
    <source>
        <dbReference type="ARBA" id="ARBA00022741"/>
    </source>
</evidence>
<feature type="domain" description="CARD" evidence="5">
    <location>
        <begin position="1"/>
        <end position="52"/>
    </location>
</feature>
<dbReference type="InterPro" id="IPR027417">
    <property type="entry name" value="P-loop_NTPase"/>
</dbReference>
<name>A0A1G2U4N6_9BACT</name>
<dbReference type="PROSITE" id="PS50209">
    <property type="entry name" value="CARD"/>
    <property type="match status" value="1"/>
</dbReference>
<feature type="region of interest" description="Disordered" evidence="4">
    <location>
        <begin position="158"/>
        <end position="198"/>
    </location>
</feature>
<dbReference type="Proteomes" id="UP000176800">
    <property type="component" value="Unassembled WGS sequence"/>
</dbReference>
<keyword evidence="3" id="KW-0067">ATP-binding</keyword>
<evidence type="ECO:0000256" key="4">
    <source>
        <dbReference type="SAM" id="MobiDB-lite"/>
    </source>
</evidence>
<protein>
    <recommendedName>
        <fullName evidence="5">CARD domain-containing protein</fullName>
    </recommendedName>
</protein>
<dbReference type="InterPro" id="IPR037257">
    <property type="entry name" value="T2SS_E_N_sf"/>
</dbReference>
<proteinExistence type="inferred from homology"/>
<dbReference type="EMBL" id="MHWE01000006">
    <property type="protein sequence ID" value="OHB04465.1"/>
    <property type="molecule type" value="Genomic_DNA"/>
</dbReference>
<accession>A0A1G2U4N6</accession>
<evidence type="ECO:0000259" key="5">
    <source>
        <dbReference type="PROSITE" id="PS50209"/>
    </source>
</evidence>
<dbReference type="SUPFAM" id="SSF160246">
    <property type="entry name" value="EspE N-terminal domain-like"/>
    <property type="match status" value="1"/>
</dbReference>
<organism evidence="6 7">
    <name type="scientific">Candidatus Zambryskibacteria bacterium RIFCSPLOWO2_01_FULL_45_21</name>
    <dbReference type="NCBI Taxonomy" id="1802761"/>
    <lineage>
        <taxon>Bacteria</taxon>
        <taxon>Candidatus Zambryskiibacteriota</taxon>
    </lineage>
</organism>
<gene>
    <name evidence="6" type="ORF">A3B14_03470</name>
</gene>
<dbReference type="PANTHER" id="PTHR30258">
    <property type="entry name" value="TYPE II SECRETION SYSTEM PROTEIN GSPE-RELATED"/>
    <property type="match status" value="1"/>
</dbReference>
<dbReference type="PROSITE" id="PS00662">
    <property type="entry name" value="T2SP_E"/>
    <property type="match status" value="1"/>
</dbReference>
<dbReference type="Pfam" id="PF00437">
    <property type="entry name" value="T2SSE"/>
    <property type="match status" value="1"/>
</dbReference>
<dbReference type="GO" id="GO:0005524">
    <property type="term" value="F:ATP binding"/>
    <property type="evidence" value="ECO:0007669"/>
    <property type="project" value="UniProtKB-KW"/>
</dbReference>